<evidence type="ECO:0000259" key="1">
    <source>
        <dbReference type="Pfam" id="PF24764"/>
    </source>
</evidence>
<dbReference type="PANTHER" id="PTHR46791:SF5">
    <property type="entry name" value="CLR5 DOMAIN-CONTAINING PROTEIN-RELATED"/>
    <property type="match status" value="1"/>
</dbReference>
<proteinExistence type="predicted"/>
<evidence type="ECO:0000313" key="2">
    <source>
        <dbReference type="EMBL" id="CRZ07856.1"/>
    </source>
</evidence>
<dbReference type="PANTHER" id="PTHR46791">
    <property type="entry name" value="EXPRESSED PROTEIN"/>
    <property type="match status" value="1"/>
</dbReference>
<dbReference type="AlphaFoldDB" id="A0A0H5R1N1"/>
<dbReference type="InterPro" id="IPR058913">
    <property type="entry name" value="Integrase_dom_put"/>
</dbReference>
<protein>
    <recommendedName>
        <fullName evidence="1">Integrase core domain-containing protein</fullName>
    </recommendedName>
</protein>
<reference evidence="2" key="1">
    <citation type="submission" date="2015-04" db="EMBL/GenBank/DDBJ databases">
        <title>The genome sequence of the plant pathogenic Rhizarian Plasmodiophora brassicae reveals insights in its biotrophic life cycle and the origin of chitin synthesis.</title>
        <authorList>
            <person name="Schwelm A."/>
            <person name="Fogelqvist J."/>
            <person name="Knaust A."/>
            <person name="Julke S."/>
            <person name="Lilja T."/>
            <person name="Dhandapani V."/>
            <person name="Bonilla-Rosso G."/>
            <person name="Karlsson M."/>
            <person name="Shevchenko A."/>
            <person name="Choi S.R."/>
            <person name="Kim H.G."/>
            <person name="Park J.Y."/>
            <person name="Lim Y.P."/>
            <person name="Ludwig-Muller J."/>
            <person name="Dixelius C."/>
        </authorList>
    </citation>
    <scope>NUCLEOTIDE SEQUENCE</scope>
    <source>
        <tissue evidence="2">Potato root galls</tissue>
    </source>
</reference>
<dbReference type="Pfam" id="PF24764">
    <property type="entry name" value="rva_4"/>
    <property type="match status" value="1"/>
</dbReference>
<dbReference type="EMBL" id="HACM01007416">
    <property type="protein sequence ID" value="CRZ07858.1"/>
    <property type="molecule type" value="Transcribed_RNA"/>
</dbReference>
<feature type="domain" description="Integrase core" evidence="1">
    <location>
        <begin position="111"/>
        <end position="281"/>
    </location>
</feature>
<name>A0A0H5R1N1_9EUKA</name>
<accession>A0A0H5R1N1</accession>
<dbReference type="EMBL" id="HACM01007414">
    <property type="protein sequence ID" value="CRZ07856.1"/>
    <property type="molecule type" value="Transcribed_RNA"/>
</dbReference>
<sequence>MIRRGKTYEQVLHFLQNEYNENISLRTLEYIIQEKGISARKHLPQTLVESMVALESQGDGRSMGCRTMTLRLRQTYNTNVTRDAFNEAQRDLDPDANASRLQRRLNRRECEVAGPNALWHIDLNDKLRQFGFEIHGAIDGWSRKLMWLRMGSSNRLPEQILAYYLSAVESVGCMPARQRTDRGAENTMIAAVLCHFYGQSAHIFGRSVANQRIDCWWNQIYSMGIELWIEFFKNLERDGNYNVDDDYEYRCAIFVFGDLLEKTLDKIFEEWNAHKMRKSSKNPGDAPDFLYAYQNCMALLNRAMSFHHC</sequence>
<organism evidence="2">
    <name type="scientific">Spongospora subterranea</name>
    <dbReference type="NCBI Taxonomy" id="70186"/>
    <lineage>
        <taxon>Eukaryota</taxon>
        <taxon>Sar</taxon>
        <taxon>Rhizaria</taxon>
        <taxon>Endomyxa</taxon>
        <taxon>Phytomyxea</taxon>
        <taxon>Plasmodiophorida</taxon>
        <taxon>Plasmodiophoridae</taxon>
        <taxon>Spongospora</taxon>
    </lineage>
</organism>